<dbReference type="SUPFAM" id="SSF48317">
    <property type="entry name" value="Acid phosphatase/Vanadium-dependent haloperoxidase"/>
    <property type="match status" value="1"/>
</dbReference>
<dbReference type="GO" id="GO:0007165">
    <property type="term" value="P:signal transduction"/>
    <property type="evidence" value="ECO:0007669"/>
    <property type="project" value="TreeGrafter"/>
</dbReference>
<dbReference type="AlphaFoldDB" id="A0A915DM67"/>
<comment type="subcellular location">
    <subcellularLocation>
        <location evidence="1">Membrane</location>
        <topology evidence="1">Multi-pass membrane protein</topology>
    </subcellularLocation>
</comment>
<accession>A0A915DM67</accession>
<evidence type="ECO:0000313" key="10">
    <source>
        <dbReference type="WBParaSite" id="jg20950"/>
    </source>
</evidence>
<keyword evidence="3 7" id="KW-0812">Transmembrane</keyword>
<keyword evidence="5 7" id="KW-0472">Membrane</keyword>
<name>A0A915DM67_9BILA</name>
<keyword evidence="9" id="KW-1185">Reference proteome</keyword>
<keyword evidence="4 7" id="KW-1133">Transmembrane helix</keyword>
<dbReference type="Proteomes" id="UP000887574">
    <property type="component" value="Unplaced"/>
</dbReference>
<proteinExistence type="inferred from homology"/>
<dbReference type="InterPro" id="IPR043216">
    <property type="entry name" value="PAP-like"/>
</dbReference>
<dbReference type="PANTHER" id="PTHR10165">
    <property type="entry name" value="LIPID PHOSPHATE PHOSPHATASE"/>
    <property type="match status" value="1"/>
</dbReference>
<dbReference type="PANTHER" id="PTHR10165:SF201">
    <property type="entry name" value="PHOSPHATIDIC ACID PHOSPHATASE TYPE 2_HALOPEROXIDASE DOMAIN-CONTAINING PROTEIN"/>
    <property type="match status" value="1"/>
</dbReference>
<evidence type="ECO:0000259" key="8">
    <source>
        <dbReference type="SMART" id="SM00014"/>
    </source>
</evidence>
<dbReference type="Gene3D" id="1.20.144.10">
    <property type="entry name" value="Phosphatidic acid phosphatase type 2/haloperoxidase"/>
    <property type="match status" value="1"/>
</dbReference>
<feature type="domain" description="Phosphatidic acid phosphatase type 2/haloperoxidase" evidence="8">
    <location>
        <begin position="1"/>
        <end position="133"/>
    </location>
</feature>
<evidence type="ECO:0000313" key="9">
    <source>
        <dbReference type="Proteomes" id="UP000887574"/>
    </source>
</evidence>
<feature type="compositionally biased region" description="Gly residues" evidence="6">
    <location>
        <begin position="228"/>
        <end position="238"/>
    </location>
</feature>
<dbReference type="SMART" id="SM00014">
    <property type="entry name" value="acidPPc"/>
    <property type="match status" value="1"/>
</dbReference>
<evidence type="ECO:0000256" key="6">
    <source>
        <dbReference type="SAM" id="MobiDB-lite"/>
    </source>
</evidence>
<evidence type="ECO:0000256" key="2">
    <source>
        <dbReference type="ARBA" id="ARBA00008816"/>
    </source>
</evidence>
<evidence type="ECO:0000256" key="3">
    <source>
        <dbReference type="ARBA" id="ARBA00022692"/>
    </source>
</evidence>
<protein>
    <submittedName>
        <fullName evidence="10">Phosphatidic acid phosphatase type 2/haloperoxidase domain-containing protein</fullName>
    </submittedName>
</protein>
<evidence type="ECO:0000256" key="4">
    <source>
        <dbReference type="ARBA" id="ARBA00022989"/>
    </source>
</evidence>
<feature type="transmembrane region" description="Helical" evidence="7">
    <location>
        <begin position="118"/>
        <end position="140"/>
    </location>
</feature>
<dbReference type="InterPro" id="IPR000326">
    <property type="entry name" value="PAP2/HPO"/>
</dbReference>
<dbReference type="CDD" id="cd03384">
    <property type="entry name" value="PAP2_wunen"/>
    <property type="match status" value="1"/>
</dbReference>
<evidence type="ECO:0000256" key="5">
    <source>
        <dbReference type="ARBA" id="ARBA00023136"/>
    </source>
</evidence>
<reference evidence="10" key="1">
    <citation type="submission" date="2022-11" db="UniProtKB">
        <authorList>
            <consortium name="WormBaseParasite"/>
        </authorList>
    </citation>
    <scope>IDENTIFICATION</scope>
</reference>
<feature type="compositionally biased region" description="Polar residues" evidence="6">
    <location>
        <begin position="213"/>
        <end position="227"/>
    </location>
</feature>
<dbReference type="WBParaSite" id="jg20950">
    <property type="protein sequence ID" value="jg20950"/>
    <property type="gene ID" value="jg20950"/>
</dbReference>
<feature type="transmembrane region" description="Helical" evidence="7">
    <location>
        <begin position="87"/>
        <end position="106"/>
    </location>
</feature>
<feature type="transmembrane region" description="Helical" evidence="7">
    <location>
        <begin position="54"/>
        <end position="75"/>
    </location>
</feature>
<evidence type="ECO:0000256" key="1">
    <source>
        <dbReference type="ARBA" id="ARBA00004141"/>
    </source>
</evidence>
<dbReference type="GO" id="GO:0008195">
    <property type="term" value="F:phosphatidate phosphatase activity"/>
    <property type="evidence" value="ECO:0007669"/>
    <property type="project" value="TreeGrafter"/>
</dbReference>
<feature type="region of interest" description="Disordered" evidence="6">
    <location>
        <begin position="213"/>
        <end position="238"/>
    </location>
</feature>
<dbReference type="GO" id="GO:0006644">
    <property type="term" value="P:phospholipid metabolic process"/>
    <property type="evidence" value="ECO:0007669"/>
    <property type="project" value="InterPro"/>
</dbReference>
<sequence>MVDIAKYTIGRHRPHFMEICKPDPGYFNCRSDHKYVENFTCTGTDKRLIHEAQLSFYSGHSAFSFYAAWYTTFYLQARLFRPLYSRLVLPVLQFALFGGAAFVAYSRVSDYKHHWSDVLVGAAMGSAIGIINALFIAEVFERREIPFEYRRKARTLGAMAGDHLGDEPLTDTKKGRLELAEDGSDINSPTRVIVHEERLPSIMQPARAEITYTNNQGMRQSSPYNLNSGGGGRAQYGR</sequence>
<dbReference type="GO" id="GO:0005886">
    <property type="term" value="C:plasma membrane"/>
    <property type="evidence" value="ECO:0007669"/>
    <property type="project" value="TreeGrafter"/>
</dbReference>
<dbReference type="InterPro" id="IPR036938">
    <property type="entry name" value="PAP2/HPO_sf"/>
</dbReference>
<organism evidence="9 10">
    <name type="scientific">Ditylenchus dipsaci</name>
    <dbReference type="NCBI Taxonomy" id="166011"/>
    <lineage>
        <taxon>Eukaryota</taxon>
        <taxon>Metazoa</taxon>
        <taxon>Ecdysozoa</taxon>
        <taxon>Nematoda</taxon>
        <taxon>Chromadorea</taxon>
        <taxon>Rhabditida</taxon>
        <taxon>Tylenchina</taxon>
        <taxon>Tylenchomorpha</taxon>
        <taxon>Sphaerularioidea</taxon>
        <taxon>Anguinidae</taxon>
        <taxon>Anguininae</taxon>
        <taxon>Ditylenchus</taxon>
    </lineage>
</organism>
<dbReference type="Pfam" id="PF01569">
    <property type="entry name" value="PAP2"/>
    <property type="match status" value="1"/>
</dbReference>
<dbReference type="GO" id="GO:0046839">
    <property type="term" value="P:phospholipid dephosphorylation"/>
    <property type="evidence" value="ECO:0007669"/>
    <property type="project" value="TreeGrafter"/>
</dbReference>
<evidence type="ECO:0000256" key="7">
    <source>
        <dbReference type="SAM" id="Phobius"/>
    </source>
</evidence>
<comment type="similarity">
    <text evidence="2">Belongs to the PA-phosphatase related phosphoesterase family.</text>
</comment>